<sequence>MDPHLKDPYAPDVPGVPDVPDSQTEDDSYLPDLECAVCFSQFNNVFNTPKMLECKHTFCLECLARMNVKSMQPESIQCPLCRAYTHLPAMGLPKLATDPKVLSYLPDAMQRVYSIRFSRDRGKLQVKRVPSSMPPCAAEVRHSMDLGMPAEADDPDRRSERQSICTRLARMPLCRALFMASGVLIMVSLTIGIVIILSNKK</sequence>
<dbReference type="InParanoid" id="A0A3B1J5Y6"/>
<keyword evidence="2 4" id="KW-0863">Zinc-finger</keyword>
<keyword evidence="6" id="KW-1133">Transmembrane helix</keyword>
<dbReference type="GeneTree" id="ENSGT00940000166999"/>
<dbReference type="Pfam" id="PF13445">
    <property type="entry name" value="zf-RING_UBOX"/>
    <property type="match status" value="1"/>
</dbReference>
<evidence type="ECO:0000256" key="6">
    <source>
        <dbReference type="SAM" id="Phobius"/>
    </source>
</evidence>
<dbReference type="GO" id="GO:0008270">
    <property type="term" value="F:zinc ion binding"/>
    <property type="evidence" value="ECO:0007669"/>
    <property type="project" value="UniProtKB-KW"/>
</dbReference>
<evidence type="ECO:0000256" key="5">
    <source>
        <dbReference type="SAM" id="MobiDB-lite"/>
    </source>
</evidence>
<reference evidence="9" key="1">
    <citation type="submission" date="2013-03" db="EMBL/GenBank/DDBJ databases">
        <authorList>
            <person name="Jeffery W."/>
            <person name="Warren W."/>
            <person name="Wilson R.K."/>
        </authorList>
    </citation>
    <scope>NUCLEOTIDE SEQUENCE</scope>
    <source>
        <strain evidence="9">female</strain>
    </source>
</reference>
<dbReference type="InterPro" id="IPR051435">
    <property type="entry name" value="RING_finger_E3_ubiq-ligases"/>
</dbReference>
<organism evidence="8 9">
    <name type="scientific">Astyanax mexicanus</name>
    <name type="common">Blind cave fish</name>
    <name type="synonym">Astyanax fasciatus mexicanus</name>
    <dbReference type="NCBI Taxonomy" id="7994"/>
    <lineage>
        <taxon>Eukaryota</taxon>
        <taxon>Metazoa</taxon>
        <taxon>Chordata</taxon>
        <taxon>Craniata</taxon>
        <taxon>Vertebrata</taxon>
        <taxon>Euteleostomi</taxon>
        <taxon>Actinopterygii</taxon>
        <taxon>Neopterygii</taxon>
        <taxon>Teleostei</taxon>
        <taxon>Ostariophysi</taxon>
        <taxon>Characiformes</taxon>
        <taxon>Characoidei</taxon>
        <taxon>Acestrorhamphidae</taxon>
        <taxon>Acestrorhamphinae</taxon>
        <taxon>Astyanax</taxon>
    </lineage>
</organism>
<dbReference type="RefSeq" id="XP_022533449.1">
    <property type="nucleotide sequence ID" value="XM_022677728.2"/>
</dbReference>
<dbReference type="InterPro" id="IPR017907">
    <property type="entry name" value="Znf_RING_CS"/>
</dbReference>
<evidence type="ECO:0000259" key="7">
    <source>
        <dbReference type="PROSITE" id="PS50089"/>
    </source>
</evidence>
<reference evidence="8" key="3">
    <citation type="submission" date="2025-08" db="UniProtKB">
        <authorList>
            <consortium name="Ensembl"/>
        </authorList>
    </citation>
    <scope>IDENTIFICATION</scope>
</reference>
<evidence type="ECO:0000313" key="8">
    <source>
        <dbReference type="Ensembl" id="ENSAMXP00000036749.1"/>
    </source>
</evidence>
<evidence type="ECO:0000313" key="9">
    <source>
        <dbReference type="Proteomes" id="UP000018467"/>
    </source>
</evidence>
<reference evidence="9" key="2">
    <citation type="journal article" date="2014" name="Nat. Commun.">
        <title>The cavefish genome reveals candidate genes for eye loss.</title>
        <authorList>
            <person name="McGaugh S.E."/>
            <person name="Gross J.B."/>
            <person name="Aken B."/>
            <person name="Blin M."/>
            <person name="Borowsky R."/>
            <person name="Chalopin D."/>
            <person name="Hinaux H."/>
            <person name="Jeffery W.R."/>
            <person name="Keene A."/>
            <person name="Ma L."/>
            <person name="Minx P."/>
            <person name="Murphy D."/>
            <person name="O'Quin K.E."/>
            <person name="Retaux S."/>
            <person name="Rohner N."/>
            <person name="Searle S.M."/>
            <person name="Stahl B.A."/>
            <person name="Tabin C."/>
            <person name="Volff J.N."/>
            <person name="Yoshizawa M."/>
            <person name="Warren W.C."/>
        </authorList>
    </citation>
    <scope>NUCLEOTIDE SEQUENCE [LARGE SCALE GENOMIC DNA]</scope>
    <source>
        <strain evidence="9">female</strain>
    </source>
</reference>
<dbReference type="PANTHER" id="PTHR22791:SF30">
    <property type="entry name" value="RING FINGER PROTEIN 223-LIKE"/>
    <property type="match status" value="1"/>
</dbReference>
<dbReference type="AlphaFoldDB" id="A0A3B1J5Y6"/>
<dbReference type="InterPro" id="IPR001841">
    <property type="entry name" value="Znf_RING"/>
</dbReference>
<evidence type="ECO:0000256" key="1">
    <source>
        <dbReference type="ARBA" id="ARBA00022723"/>
    </source>
</evidence>
<accession>A0A3B1J5Y6</accession>
<dbReference type="SUPFAM" id="SSF57850">
    <property type="entry name" value="RING/U-box"/>
    <property type="match status" value="1"/>
</dbReference>
<dbReference type="PROSITE" id="PS00518">
    <property type="entry name" value="ZF_RING_1"/>
    <property type="match status" value="1"/>
</dbReference>
<dbReference type="PANTHER" id="PTHR22791">
    <property type="entry name" value="RING-TYPE DOMAIN-CONTAINING PROTEIN"/>
    <property type="match status" value="1"/>
</dbReference>
<dbReference type="Gene3D" id="3.30.40.10">
    <property type="entry name" value="Zinc/RING finger domain, C3HC4 (zinc finger)"/>
    <property type="match status" value="1"/>
</dbReference>
<dbReference type="KEGG" id="amex:111194248"/>
<feature type="domain" description="RING-type" evidence="7">
    <location>
        <begin position="35"/>
        <end position="82"/>
    </location>
</feature>
<name>A0A3B1J5Y6_ASTMX</name>
<feature type="transmembrane region" description="Helical" evidence="6">
    <location>
        <begin position="176"/>
        <end position="197"/>
    </location>
</feature>
<dbReference type="Ensembl" id="ENSAMXT00000043988.1">
    <property type="protein sequence ID" value="ENSAMXP00000036749.1"/>
    <property type="gene ID" value="ENSAMXG00000040515.1"/>
</dbReference>
<feature type="region of interest" description="Disordered" evidence="5">
    <location>
        <begin position="1"/>
        <end position="27"/>
    </location>
</feature>
<dbReference type="GO" id="GO:0016567">
    <property type="term" value="P:protein ubiquitination"/>
    <property type="evidence" value="ECO:0007669"/>
    <property type="project" value="TreeGrafter"/>
</dbReference>
<proteinExistence type="predicted"/>
<protein>
    <submittedName>
        <fullName evidence="8">RING finger protein 223-like</fullName>
    </submittedName>
</protein>
<dbReference type="GeneID" id="111194248"/>
<keyword evidence="6" id="KW-0472">Membrane</keyword>
<keyword evidence="3" id="KW-0862">Zinc</keyword>
<feature type="compositionally biased region" description="Low complexity" evidence="5">
    <location>
        <begin position="10"/>
        <end position="21"/>
    </location>
</feature>
<dbReference type="InterPro" id="IPR027370">
    <property type="entry name" value="Znf-RING_euk"/>
</dbReference>
<dbReference type="GO" id="GO:0061630">
    <property type="term" value="F:ubiquitin protein ligase activity"/>
    <property type="evidence" value="ECO:0007669"/>
    <property type="project" value="TreeGrafter"/>
</dbReference>
<evidence type="ECO:0000256" key="4">
    <source>
        <dbReference type="PROSITE-ProRule" id="PRU00175"/>
    </source>
</evidence>
<keyword evidence="9" id="KW-1185">Reference proteome</keyword>
<dbReference type="InterPro" id="IPR013083">
    <property type="entry name" value="Znf_RING/FYVE/PHD"/>
</dbReference>
<dbReference type="PROSITE" id="PS50089">
    <property type="entry name" value="ZF_RING_2"/>
    <property type="match status" value="1"/>
</dbReference>
<reference evidence="8" key="4">
    <citation type="submission" date="2025-09" db="UniProtKB">
        <authorList>
            <consortium name="Ensembl"/>
        </authorList>
    </citation>
    <scope>IDENTIFICATION</scope>
</reference>
<evidence type="ECO:0000256" key="3">
    <source>
        <dbReference type="ARBA" id="ARBA00022833"/>
    </source>
</evidence>
<dbReference type="SMART" id="SM00184">
    <property type="entry name" value="RING"/>
    <property type="match status" value="1"/>
</dbReference>
<dbReference type="Bgee" id="ENSAMXG00000040515">
    <property type="expression patterns" value="Expressed in pharyngeal gill and 3 other cell types or tissues"/>
</dbReference>
<keyword evidence="1" id="KW-0479">Metal-binding</keyword>
<dbReference type="Proteomes" id="UP000018467">
    <property type="component" value="Unassembled WGS sequence"/>
</dbReference>
<keyword evidence="6" id="KW-0812">Transmembrane</keyword>
<evidence type="ECO:0000256" key="2">
    <source>
        <dbReference type="ARBA" id="ARBA00022771"/>
    </source>
</evidence>